<dbReference type="SUPFAM" id="SSF53822">
    <property type="entry name" value="Periplasmic binding protein-like I"/>
    <property type="match status" value="1"/>
</dbReference>
<proteinExistence type="predicted"/>
<dbReference type="RefSeq" id="WP_035014046.1">
    <property type="nucleotide sequence ID" value="NZ_ARZY01000010.1"/>
</dbReference>
<comment type="caution">
    <text evidence="2">The sequence shown here is derived from an EMBL/GenBank/DDBJ whole genome shotgun (WGS) entry which is preliminary data.</text>
</comment>
<dbReference type="Gene3D" id="1.25.40.650">
    <property type="match status" value="1"/>
</dbReference>
<dbReference type="GO" id="GO:0030234">
    <property type="term" value="F:enzyme regulator activity"/>
    <property type="evidence" value="ECO:0007669"/>
    <property type="project" value="TreeGrafter"/>
</dbReference>
<evidence type="ECO:0000313" key="3">
    <source>
        <dbReference type="Proteomes" id="UP000019276"/>
    </source>
</evidence>
<dbReference type="GO" id="GO:0031241">
    <property type="term" value="C:periplasmic side of cell outer membrane"/>
    <property type="evidence" value="ECO:0007669"/>
    <property type="project" value="TreeGrafter"/>
</dbReference>
<dbReference type="Gene3D" id="3.40.50.2300">
    <property type="match status" value="2"/>
</dbReference>
<organism evidence="2 3">
    <name type="scientific">Catenovulum agarivorans DS-2</name>
    <dbReference type="NCBI Taxonomy" id="1328313"/>
    <lineage>
        <taxon>Bacteria</taxon>
        <taxon>Pseudomonadati</taxon>
        <taxon>Pseudomonadota</taxon>
        <taxon>Gammaproteobacteria</taxon>
        <taxon>Alteromonadales</taxon>
        <taxon>Alteromonadaceae</taxon>
        <taxon>Catenovulum</taxon>
    </lineage>
</organism>
<keyword evidence="3" id="KW-1185">Reference proteome</keyword>
<dbReference type="Pfam" id="PF04348">
    <property type="entry name" value="LppC"/>
    <property type="match status" value="1"/>
</dbReference>
<keyword evidence="2" id="KW-0449">Lipoprotein</keyword>
<evidence type="ECO:0000256" key="1">
    <source>
        <dbReference type="ARBA" id="ARBA00023136"/>
    </source>
</evidence>
<evidence type="ECO:0000313" key="2">
    <source>
        <dbReference type="EMBL" id="EWH10626.1"/>
    </source>
</evidence>
<sequence>MNKGLKKALIVACLVGLTACGSTPKKSPQVVESKPEIKQPEAARITAGAYLLRAEKAQDQFQASIWYVRAADAYLQEQQPAKALALLSELNDSYLSEYLVKQKQLFQAEGLIHFEQFQQAYALIEGIEKLQGFEQRLLQAKATSAQQTQHYLVAIKSRIALKRFVVQEQKALIDEQIWLDLNQLEATALEHFQEPNQPELSGWLKLLQITRTHASAPANMLLNIKNWQSQYPSHPAALQLPQALTKALEVKPYQPQNIAVILPLTGKYQKQGRYIQQGIMAAFYELRRSHSPNIEFLDSNNLSLPDFIQTQQQSATYDFIIGPLLKSNVEQLRAAELPTPRLYLNDISQDLTLTDHQYSFALAPEIEAEQAAKHILAQGYTQPIVLAANNAYGQRMSHAFSQVVEQQTQHPVSIGFFSNTDEMQNQVENLLETAQSKDRIKTIKQLLGNPQGFEADARNRQDIDVIYIIGDPTQTRILKPYIDVNTAPFAELIPIFASSISFSSKLNNADLRDLNEIIFSDMPWILPGQANRSKLAYQMELVWENPSDALSRFFAFGFDAYQLITNLAQMRVFPSYTVTGLTGKLTVNQQGKLHRQLKWAKFNNGRVVNLVMK</sequence>
<dbReference type="AlphaFoldDB" id="W7QFE4"/>
<dbReference type="OrthoDB" id="6708821at2"/>
<dbReference type="InterPro" id="IPR007443">
    <property type="entry name" value="LpoA"/>
</dbReference>
<protein>
    <submittedName>
        <fullName evidence="2">LppC family lipoprotein</fullName>
    </submittedName>
</protein>
<dbReference type="InterPro" id="IPR028082">
    <property type="entry name" value="Peripla_BP_I"/>
</dbReference>
<dbReference type="PANTHER" id="PTHR38038">
    <property type="entry name" value="PENICILLIN-BINDING PROTEIN ACTIVATOR LPOA"/>
    <property type="match status" value="1"/>
</dbReference>
<keyword evidence="1" id="KW-0472">Membrane</keyword>
<dbReference type="Proteomes" id="UP000019276">
    <property type="component" value="Unassembled WGS sequence"/>
</dbReference>
<dbReference type="PROSITE" id="PS51257">
    <property type="entry name" value="PROKAR_LIPOPROTEIN"/>
    <property type="match status" value="1"/>
</dbReference>
<dbReference type="eggNOG" id="COG3107">
    <property type="taxonomic scope" value="Bacteria"/>
</dbReference>
<dbReference type="STRING" id="1328313.DS2_07333"/>
<dbReference type="GO" id="GO:0009252">
    <property type="term" value="P:peptidoglycan biosynthetic process"/>
    <property type="evidence" value="ECO:0007669"/>
    <property type="project" value="TreeGrafter"/>
</dbReference>
<reference evidence="2 3" key="1">
    <citation type="journal article" date="2014" name="Genome Announc.">
        <title>Draft Genome Sequence of the Agar-Degrading Bacterium Catenovulum sp. Strain DS-2, Isolated from Intestines of Haliotis diversicolor.</title>
        <authorList>
            <person name="Shan D."/>
            <person name="Li X."/>
            <person name="Gu Z."/>
            <person name="Wei G."/>
            <person name="Gao Z."/>
            <person name="Shao Z."/>
        </authorList>
    </citation>
    <scope>NUCLEOTIDE SEQUENCE [LARGE SCALE GENOMIC DNA]</scope>
    <source>
        <strain evidence="2 3">DS-2</strain>
    </source>
</reference>
<name>W7QFE4_9ALTE</name>
<dbReference type="CDD" id="cd06339">
    <property type="entry name" value="PBP1_YraM_LppC_lipoprotein-like"/>
    <property type="match status" value="1"/>
</dbReference>
<accession>W7QFE4</accession>
<dbReference type="PANTHER" id="PTHR38038:SF1">
    <property type="entry name" value="PENICILLIN-BINDING PROTEIN ACTIVATOR LPOA"/>
    <property type="match status" value="1"/>
</dbReference>
<gene>
    <name evidence="2" type="ORF">DS2_07333</name>
</gene>
<dbReference type="EMBL" id="ARZY01000010">
    <property type="protein sequence ID" value="EWH10626.1"/>
    <property type="molecule type" value="Genomic_DNA"/>
</dbReference>